<evidence type="ECO:0000256" key="2">
    <source>
        <dbReference type="ARBA" id="ARBA00057291"/>
    </source>
</evidence>
<dbReference type="FunFam" id="1.10.10.60:FF:000032">
    <property type="entry name" value="Zinc finger and SCAN domain-containing 20"/>
    <property type="match status" value="1"/>
</dbReference>
<dbReference type="Gene3D" id="3.40.640.10">
    <property type="entry name" value="Type I PLP-dependent aspartate aminotransferase-like (Major domain)"/>
    <property type="match status" value="1"/>
</dbReference>
<dbReference type="InterPro" id="IPR015422">
    <property type="entry name" value="PyrdxlP-dep_Trfase_small"/>
</dbReference>
<dbReference type="Pfam" id="PF13837">
    <property type="entry name" value="Myb_DNA-bind_4"/>
    <property type="match status" value="1"/>
</dbReference>
<dbReference type="InterPro" id="IPR015421">
    <property type="entry name" value="PyrdxlP-dep_Trfase_major"/>
</dbReference>
<dbReference type="InterPro" id="IPR050478">
    <property type="entry name" value="Ethylene_sulfur-biosynth"/>
</dbReference>
<evidence type="ECO:0000256" key="3">
    <source>
        <dbReference type="ARBA" id="ARBA00068556"/>
    </source>
</evidence>
<sequence length="896" mass="102606">MDFRGKKYERGSNWSDPEVVELLQLWADESVQMELESCLRNQHVFNRIAEVLREKGIHRTGDQCREKIKKMKLEYRRIKDNNKTPRGGRTWKFYEVMDRVLTSRPSLSYSSLTGSVVSQQALQGSMVENYHHHFTPSALPFGHSQHPELMEIKCEEVDSDEHCLTPEPPLSMSYQQGSPEEHEMERAFLDRAQNDSPISRVEIPIETSVSPSGFSEPNVASSSRIQSLGPRPGFSTLHRLRKKRKGQRVKDPLDDLLLKTLTSQRAMEERFLQMEERRLQRDMEVEERRMQLEQRRFELEREHEFRMFNVFAQMLSILKQSNSSSSSSVALPRGLDFIQVLSDIAGMGGGGGLQEARAMQVGRPLSERRTDMYSFCNPGEFQSSPFLSARGNIANLFRGSTEEGYKAYHADKYDEDKNPNGIINFGTSENKLCFDLMSKRLTEQLTQSDMNLMEPPLLQYPDWKGHMFLREEVARFLTYYCKAPAPLKAENVIVLNGCGSLFSALATVLCDPGEAVLIATPFYGGITQSLFLYGNVKLVYAYLDSKITGTSTRPFQLTVDKLEKALQDARSEGVGVKALILLNPQNPLGDIYSLSELRDYLEFAKRHELHVIVDEIYMLSVFDESATFHSVLGMDRLPDPQRTHVMWGISKDFAVSGIRFGTLYTENQDVANAVASLCYFHGVCGPVQYKVAQLLRDRDWINQVYLRANHARLKAAHTYVTDELKTLGVPFLNRNAGFFVWIDFRKYLRTGTFEEEMLLWRRFLDNKVLLSCGKAFECSEPGWFRIIFADKTHRLQLGMQRIRRVLEEREREILSEDKDQPCQSDQDGKADSTDEVIFVSRHQEPGSTGGSNLGDLIGLLQQQMRSSDWLQKNTAEQFAQEKPEIYDVFSKLVGKQ</sequence>
<dbReference type="InterPro" id="IPR004839">
    <property type="entry name" value="Aminotransferase_I/II_large"/>
</dbReference>
<dbReference type="PANTHER" id="PTHR43795:SF17">
    <property type="entry name" value="1-AMINOCYCLOPROPANE-1-CARBOXYLATE SYNTHASE-LIKE PROTEIN 1"/>
    <property type="match status" value="1"/>
</dbReference>
<feature type="region of interest" description="Disordered" evidence="4">
    <location>
        <begin position="208"/>
        <end position="234"/>
    </location>
</feature>
<accession>A0A8C3HEZ3</accession>
<dbReference type="PRINTS" id="PR00753">
    <property type="entry name" value="ACCSYNTHASE"/>
</dbReference>
<evidence type="ECO:0000313" key="8">
    <source>
        <dbReference type="Proteomes" id="UP000694380"/>
    </source>
</evidence>
<reference evidence="7" key="3">
    <citation type="submission" date="2025-09" db="UniProtKB">
        <authorList>
            <consortium name="Ensembl"/>
        </authorList>
    </citation>
    <scope>IDENTIFICATION</scope>
</reference>
<evidence type="ECO:0000256" key="1">
    <source>
        <dbReference type="ARBA" id="ARBA00022898"/>
    </source>
</evidence>
<feature type="domain" description="Myb/SANT-like DNA-binding" evidence="6">
    <location>
        <begin position="12"/>
        <end position="99"/>
    </location>
</feature>
<dbReference type="Proteomes" id="UP000694380">
    <property type="component" value="Chromosome 4"/>
</dbReference>
<dbReference type="Pfam" id="PF00155">
    <property type="entry name" value="Aminotran_1_2"/>
    <property type="match status" value="1"/>
</dbReference>
<dbReference type="CDD" id="cd00609">
    <property type="entry name" value="AAT_like"/>
    <property type="match status" value="1"/>
</dbReference>
<feature type="domain" description="Aminotransferase class I/classII large" evidence="5">
    <location>
        <begin position="423"/>
        <end position="793"/>
    </location>
</feature>
<dbReference type="PANTHER" id="PTHR43795">
    <property type="entry name" value="BIFUNCTIONAL ASPARTATE AMINOTRANSFERASE AND GLUTAMATE/ASPARTATE-PREPHENATE AMINOTRANSFERASE-RELATED"/>
    <property type="match status" value="1"/>
</dbReference>
<dbReference type="InterPro" id="IPR015424">
    <property type="entry name" value="PyrdxlP-dep_Trfase"/>
</dbReference>
<dbReference type="Ensembl" id="ENSCPBT00000020256.1">
    <property type="protein sequence ID" value="ENSCPBP00000017118.1"/>
    <property type="gene ID" value="ENSCPBG00000012580.1"/>
</dbReference>
<organism evidence="7 8">
    <name type="scientific">Chrysemys picta bellii</name>
    <name type="common">Western painted turtle</name>
    <name type="synonym">Emys bellii</name>
    <dbReference type="NCBI Taxonomy" id="8478"/>
    <lineage>
        <taxon>Eukaryota</taxon>
        <taxon>Metazoa</taxon>
        <taxon>Chordata</taxon>
        <taxon>Craniata</taxon>
        <taxon>Vertebrata</taxon>
        <taxon>Euteleostomi</taxon>
        <taxon>Archelosauria</taxon>
        <taxon>Testudinata</taxon>
        <taxon>Testudines</taxon>
        <taxon>Cryptodira</taxon>
        <taxon>Durocryptodira</taxon>
        <taxon>Testudinoidea</taxon>
        <taxon>Emydidae</taxon>
        <taxon>Chrysemys</taxon>
    </lineage>
</organism>
<dbReference type="GO" id="GO:0030170">
    <property type="term" value="F:pyridoxal phosphate binding"/>
    <property type="evidence" value="ECO:0007669"/>
    <property type="project" value="InterPro"/>
</dbReference>
<proteinExistence type="predicted"/>
<name>A0A8C3HEZ3_CHRPI</name>
<keyword evidence="1" id="KW-0663">Pyridoxal phosphate</keyword>
<keyword evidence="8" id="KW-1185">Reference proteome</keyword>
<feature type="compositionally biased region" description="Polar residues" evidence="4">
    <location>
        <begin position="208"/>
        <end position="226"/>
    </location>
</feature>
<protein>
    <recommendedName>
        <fullName evidence="3">1-aminocyclopropane-1-carboxylate synthase-like protein 1</fullName>
    </recommendedName>
</protein>
<gene>
    <name evidence="7" type="primary">ACCS</name>
</gene>
<evidence type="ECO:0000259" key="5">
    <source>
        <dbReference type="Pfam" id="PF00155"/>
    </source>
</evidence>
<dbReference type="GeneTree" id="ENSGT00940000164760"/>
<comment type="function">
    <text evidence="2">Does not catalyze the synthesis of 1-aminocyclopropane-1-carboxylate but is capable of catalyzing the deamination of L-vinylglycine.</text>
</comment>
<evidence type="ECO:0000256" key="4">
    <source>
        <dbReference type="SAM" id="MobiDB-lite"/>
    </source>
</evidence>
<reference evidence="7" key="1">
    <citation type="journal article" date="2015" name="Genome Biol. Evol.">
        <title>Physical Mapping and Refinement of the Painted Turtle Genome (Chrysemys picta) Inform Amniote Genome Evolution and Challenge Turtle-Bird Chromosomal Conservation.</title>
        <authorList>
            <person name="Badenhorst D."/>
            <person name="Hillier L.W."/>
            <person name="Literman R."/>
            <person name="Montiel E.E."/>
            <person name="Radhakrishnan S."/>
            <person name="Shen Y."/>
            <person name="Minx P."/>
            <person name="Janes D.E."/>
            <person name="Warren W.C."/>
            <person name="Edwards S.V."/>
            <person name="Valenzuela N."/>
        </authorList>
    </citation>
    <scope>NUCLEOTIDE SEQUENCE [LARGE SCALE GENOMIC DNA]</scope>
</reference>
<dbReference type="AlphaFoldDB" id="A0A8C3HEZ3"/>
<dbReference type="InterPro" id="IPR044822">
    <property type="entry name" value="Myb_DNA-bind_4"/>
</dbReference>
<evidence type="ECO:0000259" key="6">
    <source>
        <dbReference type="Pfam" id="PF13837"/>
    </source>
</evidence>
<dbReference type="Gene3D" id="1.10.10.60">
    <property type="entry name" value="Homeodomain-like"/>
    <property type="match status" value="1"/>
</dbReference>
<dbReference type="FunFam" id="3.40.640.10:FF:000102">
    <property type="entry name" value="1-aminocyclopropane-1-carboxylate synthase homolog (inactive)"/>
    <property type="match status" value="1"/>
</dbReference>
<dbReference type="SUPFAM" id="SSF53383">
    <property type="entry name" value="PLP-dependent transferases"/>
    <property type="match status" value="1"/>
</dbReference>
<dbReference type="GO" id="GO:0008483">
    <property type="term" value="F:transaminase activity"/>
    <property type="evidence" value="ECO:0007669"/>
    <property type="project" value="TreeGrafter"/>
</dbReference>
<evidence type="ECO:0000313" key="7">
    <source>
        <dbReference type="Ensembl" id="ENSCPBP00000017118.1"/>
    </source>
</evidence>
<dbReference type="Gene3D" id="3.90.1150.10">
    <property type="entry name" value="Aspartate Aminotransferase, domain 1"/>
    <property type="match status" value="1"/>
</dbReference>
<reference evidence="7" key="2">
    <citation type="submission" date="2025-08" db="UniProtKB">
        <authorList>
            <consortium name="Ensembl"/>
        </authorList>
    </citation>
    <scope>IDENTIFICATION</scope>
</reference>
<dbReference type="GO" id="GO:0006520">
    <property type="term" value="P:amino acid metabolic process"/>
    <property type="evidence" value="ECO:0007669"/>
    <property type="project" value="TreeGrafter"/>
</dbReference>